<dbReference type="Proteomes" id="UP000573327">
    <property type="component" value="Unassembled WGS sequence"/>
</dbReference>
<reference evidence="3 4" key="1">
    <citation type="submission" date="2020-08" db="EMBL/GenBank/DDBJ databases">
        <title>Sequencing the genomes of 1000 actinobacteria strains.</title>
        <authorList>
            <person name="Klenk H.-P."/>
        </authorList>
    </citation>
    <scope>NUCLEOTIDE SEQUENCE [LARGE SCALE GENOMIC DNA]</scope>
    <source>
        <strain evidence="3 4">DSM 44786</strain>
    </source>
</reference>
<evidence type="ECO:0000313" key="3">
    <source>
        <dbReference type="EMBL" id="MBB4948527.1"/>
    </source>
</evidence>
<dbReference type="RefSeq" id="WP_184918245.1">
    <property type="nucleotide sequence ID" value="NZ_JACHJR010000001.1"/>
</dbReference>
<sequence length="313" mass="32739">MPDNPTAQGDPGSLITRDGQLQWGGLLMGPGTRYQLTAEGLTGWHDLPGMDLGDSPRAADHGSTPGTRLAQARTVGATVLAMPGRSTDPAQDWQSVADDPDPATALTELRCHTGLLAGEQWLAVRLHGVVRAVRARVSARVVPANRQYAVSGLARVALQWVCTDPYVYSAEQYQARTPVRRGGGRVGYPLVYPVAYGTAGISGAVAVVNVGNAAARPVLSINGPVVNPRIANAATGKVLEYRITLTEADRLTVDTGDGTVTLNGSVSRLGSASPSSTHEQDWTLVPGANQVEFSDDASDAAAALVIAWRDASL</sequence>
<dbReference type="EMBL" id="JACHJR010000001">
    <property type="protein sequence ID" value="MBB4948527.1"/>
    <property type="molecule type" value="Genomic_DNA"/>
</dbReference>
<evidence type="ECO:0000256" key="1">
    <source>
        <dbReference type="SAM" id="MobiDB-lite"/>
    </source>
</evidence>
<accession>A0A7W7SDY7</accession>
<gene>
    <name evidence="3" type="ORF">F4556_004062</name>
</gene>
<dbReference type="Pfam" id="PF22768">
    <property type="entry name" value="SPP1_Dit"/>
    <property type="match status" value="1"/>
</dbReference>
<dbReference type="Gene3D" id="2.60.120.860">
    <property type="match status" value="1"/>
</dbReference>
<comment type="caution">
    <text evidence="3">The sequence shown here is derived from an EMBL/GenBank/DDBJ whole genome shotgun (WGS) entry which is preliminary data.</text>
</comment>
<evidence type="ECO:0000259" key="2">
    <source>
        <dbReference type="Pfam" id="PF22768"/>
    </source>
</evidence>
<keyword evidence="4" id="KW-1185">Reference proteome</keyword>
<name>A0A7W7SDY7_9ACTN</name>
<evidence type="ECO:0000313" key="4">
    <source>
        <dbReference type="Proteomes" id="UP000573327"/>
    </source>
</evidence>
<organism evidence="3 4">
    <name type="scientific">Kitasatospora gansuensis</name>
    <dbReference type="NCBI Taxonomy" id="258050"/>
    <lineage>
        <taxon>Bacteria</taxon>
        <taxon>Bacillati</taxon>
        <taxon>Actinomycetota</taxon>
        <taxon>Actinomycetes</taxon>
        <taxon>Kitasatosporales</taxon>
        <taxon>Streptomycetaceae</taxon>
        <taxon>Kitasatospora</taxon>
    </lineage>
</organism>
<dbReference type="InterPro" id="IPR054738">
    <property type="entry name" value="Siphovirus-type_tail_C"/>
</dbReference>
<protein>
    <recommendedName>
        <fullName evidence="2">Siphovirus-type tail component C-terminal domain-containing protein</fullName>
    </recommendedName>
</protein>
<dbReference type="AlphaFoldDB" id="A0A7W7SDY7"/>
<feature type="region of interest" description="Disordered" evidence="1">
    <location>
        <begin position="47"/>
        <end position="68"/>
    </location>
</feature>
<proteinExistence type="predicted"/>
<feature type="domain" description="Siphovirus-type tail component C-terminal" evidence="2">
    <location>
        <begin position="211"/>
        <end position="300"/>
    </location>
</feature>